<sequence length="111" mass="11731">MGKRFITARDIDDLIEQGQQEIHLDTDTVVTDAARERARERGLRLCRCGASSGEATPAPSGTGPLPGAPQQGQPGGSDAALAAAVERAVVAHLGKEPPGLRDVINRILQRR</sequence>
<organism evidence="2 3">
    <name type="scientific">Alkalispirochaeta sphaeroplastigenens</name>
    <dbReference type="NCBI Taxonomy" id="1187066"/>
    <lineage>
        <taxon>Bacteria</taxon>
        <taxon>Pseudomonadati</taxon>
        <taxon>Spirochaetota</taxon>
        <taxon>Spirochaetia</taxon>
        <taxon>Spirochaetales</taxon>
        <taxon>Spirochaetaceae</taxon>
        <taxon>Alkalispirochaeta</taxon>
    </lineage>
</organism>
<evidence type="ECO:0000313" key="2">
    <source>
        <dbReference type="EMBL" id="POR02236.1"/>
    </source>
</evidence>
<gene>
    <name evidence="2" type="ORF">AU468_06500</name>
</gene>
<protein>
    <submittedName>
        <fullName evidence="2">Uncharacterized protein</fullName>
    </submittedName>
</protein>
<dbReference type="EMBL" id="LPWH01000062">
    <property type="protein sequence ID" value="POR02236.1"/>
    <property type="molecule type" value="Genomic_DNA"/>
</dbReference>
<dbReference type="AlphaFoldDB" id="A0A2S4JRU7"/>
<accession>A0A2S4JRU7</accession>
<proteinExistence type="predicted"/>
<comment type="caution">
    <text evidence="2">The sequence shown here is derived from an EMBL/GenBank/DDBJ whole genome shotgun (WGS) entry which is preliminary data.</text>
</comment>
<dbReference type="RefSeq" id="WP_103680012.1">
    <property type="nucleotide sequence ID" value="NZ_LPWH01000062.1"/>
</dbReference>
<dbReference type="OrthoDB" id="166379at2"/>
<evidence type="ECO:0000256" key="1">
    <source>
        <dbReference type="SAM" id="MobiDB-lite"/>
    </source>
</evidence>
<keyword evidence="3" id="KW-1185">Reference proteome</keyword>
<feature type="region of interest" description="Disordered" evidence="1">
    <location>
        <begin position="49"/>
        <end position="80"/>
    </location>
</feature>
<feature type="compositionally biased region" description="Low complexity" evidence="1">
    <location>
        <begin position="61"/>
        <end position="72"/>
    </location>
</feature>
<reference evidence="3" key="1">
    <citation type="submission" date="2015-12" db="EMBL/GenBank/DDBJ databases">
        <authorList>
            <person name="Lodha T.D."/>
            <person name="Chintalapati S."/>
            <person name="Chintalapati V.R."/>
            <person name="Sravanthi T."/>
        </authorList>
    </citation>
    <scope>NUCLEOTIDE SEQUENCE [LARGE SCALE GENOMIC DNA]</scope>
    <source>
        <strain evidence="3">JC133</strain>
    </source>
</reference>
<evidence type="ECO:0000313" key="3">
    <source>
        <dbReference type="Proteomes" id="UP000237350"/>
    </source>
</evidence>
<dbReference type="Proteomes" id="UP000237350">
    <property type="component" value="Unassembled WGS sequence"/>
</dbReference>
<name>A0A2S4JRU7_9SPIO</name>